<keyword evidence="3" id="KW-1185">Reference proteome</keyword>
<sequence>MRKQKLGKAFLLIIAVILQLVPVAAAAGTPMLYPYTPSWEYGLEGENFNGFVPALERQVENNPWQLYQWAGLFTFADGQTRIVPNYDVFNVKKTPVDENFSKENGFGLVFKSEAALGDLFDSIWSGQPIETKQRKYFSDRFVQTAKDPIFKSGHEYYYILRNAFPFLRTSGIVPRMGIKFNSTQKISSDSYRALYDVSPWPKLTVSQGNALNVAFSSYGYSERDIRVIAAPKGAFPDLSKVVSLTDGKLIHTTEPSYDGNVSVNAKDISKVLGKDVDIIVDDGYGRTAIKSITLPDEQALDFVPTKLTLTDGGQLWVKFRYDGDDIMASDYVNTRGMPMNAAVKIGGVLTAEFSLASMYSSLPATITNGQEFNYMLGKVEIGDDPGKYYIKVDATINNPVHQDRALESPAAAYNNNMLHGEWMIERVAPKADLIAVSITASPDSITKGGQSSITGKVKNDSAAGQNDVLIRLYDNASKIYETRKSFAAGQTLTVGPFNWTGNSTGVHNLTLSVDPEKEKTDQNRSNNIVTTGCSVVSGASGSGSECNQPEAAGEWSVSYPVITGYPTKYYTSSYTTADGKTHYFTDYYTDYGDPNWSSTPVTYQENLKISAEVSTKQGIATDLNHPKETDRDSRGSWEIIPYAKKSGKDANAITRAGYGIELKVNTTYTTNWETKIPAGLEGTAYPLGGTYYGPDAVYATFYDSNWKYERQVKLEKTSGDRNNATWELPLTKITSDSGKVYQSRKYMTSMNAPDGYYRIKISTDPAGMNGLVTCITKQVEIYGSMYDDVQNVRRTN</sequence>
<reference evidence="2 3" key="1">
    <citation type="submission" date="2019-10" db="EMBL/GenBank/DDBJ databases">
        <title>Description of Paenibacillus terricola sp. nov.</title>
        <authorList>
            <person name="Carlier A."/>
            <person name="Qi S."/>
        </authorList>
    </citation>
    <scope>NUCLEOTIDE SEQUENCE [LARGE SCALE GENOMIC DNA]</scope>
    <source>
        <strain evidence="2 3">LMG 31459</strain>
    </source>
</reference>
<organism evidence="2 3">
    <name type="scientific">Paenibacillus phytohabitans</name>
    <dbReference type="NCBI Taxonomy" id="2654978"/>
    <lineage>
        <taxon>Bacteria</taxon>
        <taxon>Bacillati</taxon>
        <taxon>Bacillota</taxon>
        <taxon>Bacilli</taxon>
        <taxon>Bacillales</taxon>
        <taxon>Paenibacillaceae</taxon>
        <taxon>Paenibacillus</taxon>
    </lineage>
</organism>
<dbReference type="InterPro" id="IPR011635">
    <property type="entry name" value="CARDB"/>
</dbReference>
<feature type="domain" description="CARDB" evidence="1">
    <location>
        <begin position="431"/>
        <end position="530"/>
    </location>
</feature>
<comment type="caution">
    <text evidence="2">The sequence shown here is derived from an EMBL/GenBank/DDBJ whole genome shotgun (WGS) entry which is preliminary data.</text>
</comment>
<dbReference type="Gene3D" id="2.60.40.10">
    <property type="entry name" value="Immunoglobulins"/>
    <property type="match status" value="1"/>
</dbReference>
<evidence type="ECO:0000313" key="2">
    <source>
        <dbReference type="EMBL" id="NOU81579.1"/>
    </source>
</evidence>
<accession>A0ABX1YML3</accession>
<gene>
    <name evidence="2" type="ORF">GC101_22210</name>
</gene>
<protein>
    <recommendedName>
        <fullName evidence="1">CARDB domain-containing protein</fullName>
    </recommendedName>
</protein>
<dbReference type="Proteomes" id="UP000596857">
    <property type="component" value="Unassembled WGS sequence"/>
</dbReference>
<dbReference type="EMBL" id="WHOB01000066">
    <property type="protein sequence ID" value="NOU81579.1"/>
    <property type="molecule type" value="Genomic_DNA"/>
</dbReference>
<proteinExistence type="predicted"/>
<dbReference type="InterPro" id="IPR013783">
    <property type="entry name" value="Ig-like_fold"/>
</dbReference>
<evidence type="ECO:0000313" key="3">
    <source>
        <dbReference type="Proteomes" id="UP000596857"/>
    </source>
</evidence>
<dbReference type="Pfam" id="PF07705">
    <property type="entry name" value="CARDB"/>
    <property type="match status" value="1"/>
</dbReference>
<name>A0ABX1YML3_9BACL</name>
<evidence type="ECO:0000259" key="1">
    <source>
        <dbReference type="Pfam" id="PF07705"/>
    </source>
</evidence>